<keyword evidence="2" id="KW-0863">Zinc-finger</keyword>
<feature type="domain" description="FLYWCH-type" evidence="4">
    <location>
        <begin position="2"/>
        <end position="61"/>
    </location>
</feature>
<dbReference type="Gene3D" id="2.20.25.240">
    <property type="match status" value="1"/>
</dbReference>
<keyword evidence="1" id="KW-0479">Metal-binding</keyword>
<evidence type="ECO:0000313" key="5">
    <source>
        <dbReference type="EMBL" id="KOB72839.1"/>
    </source>
</evidence>
<sequence length="61" mass="7034">MTTSQKGRQLLLVSGYRFNRQGGRSNKVYWKCSTHAQRGCRAVIHTLEDMTVVKCMNVHNH</sequence>
<protein>
    <submittedName>
        <fullName evidence="5">Modifier of mdg4</fullName>
    </submittedName>
</protein>
<dbReference type="AlphaFoldDB" id="A0A0L7LBR6"/>
<organism evidence="5 6">
    <name type="scientific">Operophtera brumata</name>
    <name type="common">Winter moth</name>
    <name type="synonym">Phalaena brumata</name>
    <dbReference type="NCBI Taxonomy" id="104452"/>
    <lineage>
        <taxon>Eukaryota</taxon>
        <taxon>Metazoa</taxon>
        <taxon>Ecdysozoa</taxon>
        <taxon>Arthropoda</taxon>
        <taxon>Hexapoda</taxon>
        <taxon>Insecta</taxon>
        <taxon>Pterygota</taxon>
        <taxon>Neoptera</taxon>
        <taxon>Endopterygota</taxon>
        <taxon>Lepidoptera</taxon>
        <taxon>Glossata</taxon>
        <taxon>Ditrysia</taxon>
        <taxon>Geometroidea</taxon>
        <taxon>Geometridae</taxon>
        <taxon>Larentiinae</taxon>
        <taxon>Operophtera</taxon>
    </lineage>
</organism>
<evidence type="ECO:0000256" key="1">
    <source>
        <dbReference type="ARBA" id="ARBA00022723"/>
    </source>
</evidence>
<dbReference type="Proteomes" id="UP000037510">
    <property type="component" value="Unassembled WGS sequence"/>
</dbReference>
<dbReference type="EMBL" id="JTDY01001805">
    <property type="protein sequence ID" value="KOB72839.1"/>
    <property type="molecule type" value="Genomic_DNA"/>
</dbReference>
<name>A0A0L7LBR6_OPEBR</name>
<accession>A0A0L7LBR6</accession>
<keyword evidence="6" id="KW-1185">Reference proteome</keyword>
<proteinExistence type="predicted"/>
<dbReference type="GO" id="GO:0008270">
    <property type="term" value="F:zinc ion binding"/>
    <property type="evidence" value="ECO:0007669"/>
    <property type="project" value="UniProtKB-KW"/>
</dbReference>
<comment type="caution">
    <text evidence="5">The sequence shown here is derived from an EMBL/GenBank/DDBJ whole genome shotgun (WGS) entry which is preliminary data.</text>
</comment>
<gene>
    <name evidence="5" type="ORF">OBRU01_03596</name>
</gene>
<evidence type="ECO:0000313" key="6">
    <source>
        <dbReference type="Proteomes" id="UP000037510"/>
    </source>
</evidence>
<evidence type="ECO:0000259" key="4">
    <source>
        <dbReference type="Pfam" id="PF04500"/>
    </source>
</evidence>
<evidence type="ECO:0000256" key="2">
    <source>
        <dbReference type="ARBA" id="ARBA00022771"/>
    </source>
</evidence>
<keyword evidence="3" id="KW-0862">Zinc</keyword>
<reference evidence="5 6" key="1">
    <citation type="journal article" date="2015" name="Genome Biol. Evol.">
        <title>The genome of winter moth (Operophtera brumata) provides a genomic perspective on sexual dimorphism and phenology.</title>
        <authorList>
            <person name="Derks M.F."/>
            <person name="Smit S."/>
            <person name="Salis L."/>
            <person name="Schijlen E."/>
            <person name="Bossers A."/>
            <person name="Mateman C."/>
            <person name="Pijl A.S."/>
            <person name="de Ridder D."/>
            <person name="Groenen M.A."/>
            <person name="Visser M.E."/>
            <person name="Megens H.J."/>
        </authorList>
    </citation>
    <scope>NUCLEOTIDE SEQUENCE [LARGE SCALE GENOMIC DNA]</scope>
    <source>
        <strain evidence="5">WM2013NL</strain>
        <tissue evidence="5">Head and thorax</tissue>
    </source>
</reference>
<dbReference type="Pfam" id="PF04500">
    <property type="entry name" value="FLYWCH"/>
    <property type="match status" value="1"/>
</dbReference>
<evidence type="ECO:0000256" key="3">
    <source>
        <dbReference type="ARBA" id="ARBA00022833"/>
    </source>
</evidence>
<dbReference type="InterPro" id="IPR007588">
    <property type="entry name" value="Znf_FLYWCH"/>
</dbReference>